<dbReference type="InterPro" id="IPR010796">
    <property type="entry name" value="C2_B9-type_dom"/>
</dbReference>
<keyword evidence="5" id="KW-0966">Cell projection</keyword>
<dbReference type="GO" id="GO:0060271">
    <property type="term" value="P:cilium assembly"/>
    <property type="evidence" value="ECO:0000318"/>
    <property type="project" value="GO_Central"/>
</dbReference>
<keyword evidence="4" id="KW-0206">Cytoskeleton</keyword>
<evidence type="ECO:0000256" key="3">
    <source>
        <dbReference type="ARBA" id="ARBA00022794"/>
    </source>
</evidence>
<dbReference type="EMBL" id="AMQM01001356">
    <property type="status" value="NOT_ANNOTATED_CDS"/>
    <property type="molecule type" value="Genomic_DNA"/>
</dbReference>
<dbReference type="PROSITE" id="PS51381">
    <property type="entry name" value="C2_B9"/>
    <property type="match status" value="1"/>
</dbReference>
<dbReference type="OMA" id="DVAYWCH"/>
<evidence type="ECO:0000313" key="10">
    <source>
        <dbReference type="Proteomes" id="UP000015101"/>
    </source>
</evidence>
<sequence length="175" mass="19706">MSELHVIGQIIGANGFPNNSLFCKWGIHAGGAWKILSGLKEGQTQIDNPELDDMSCWAHPIDIHFATKGLQGWPKIHFQVWYRDSIGRNELYGYGYCHIPTSPGIHQIECTTWRPVGTYWEQISSAFLGGGPQLKNPDLIYDGSDRFKLKTQAMGVIHLELSIITRNFEKYGVES</sequence>
<dbReference type="InParanoid" id="T1FZ76"/>
<dbReference type="EMBL" id="KB097495">
    <property type="protein sequence ID" value="ESN96204.1"/>
    <property type="molecule type" value="Genomic_DNA"/>
</dbReference>
<evidence type="ECO:0000256" key="1">
    <source>
        <dbReference type="ARBA" id="ARBA00004120"/>
    </source>
</evidence>
<reference evidence="8 10" key="2">
    <citation type="journal article" date="2013" name="Nature">
        <title>Insights into bilaterian evolution from three spiralian genomes.</title>
        <authorList>
            <person name="Simakov O."/>
            <person name="Marletaz F."/>
            <person name="Cho S.J."/>
            <person name="Edsinger-Gonzales E."/>
            <person name="Havlak P."/>
            <person name="Hellsten U."/>
            <person name="Kuo D.H."/>
            <person name="Larsson T."/>
            <person name="Lv J."/>
            <person name="Arendt D."/>
            <person name="Savage R."/>
            <person name="Osoegawa K."/>
            <person name="de Jong P."/>
            <person name="Grimwood J."/>
            <person name="Chapman J.A."/>
            <person name="Shapiro H."/>
            <person name="Aerts A."/>
            <person name="Otillar R.P."/>
            <person name="Terry A.Y."/>
            <person name="Boore J.L."/>
            <person name="Grigoriev I.V."/>
            <person name="Lindberg D.R."/>
            <person name="Seaver E.C."/>
            <person name="Weisblat D.A."/>
            <person name="Putnam N.H."/>
            <person name="Rokhsar D.S."/>
        </authorList>
    </citation>
    <scope>NUCLEOTIDE SEQUENCE</scope>
</reference>
<name>T1FZ76_HELRO</name>
<dbReference type="PANTHER" id="PTHR12968">
    <property type="entry name" value="B9 DOMAIN-CONTAINING"/>
    <property type="match status" value="1"/>
</dbReference>
<evidence type="ECO:0000313" key="9">
    <source>
        <dbReference type="EnsemblMetazoa" id="HelroP67914"/>
    </source>
</evidence>
<dbReference type="GO" id="GO:0036038">
    <property type="term" value="C:MKS complex"/>
    <property type="evidence" value="ECO:0000318"/>
    <property type="project" value="GO_Central"/>
</dbReference>
<dbReference type="PANTHER" id="PTHR12968:SF2">
    <property type="entry name" value="B9 DOMAIN-CONTAINING PROTEIN 2"/>
    <property type="match status" value="1"/>
</dbReference>
<keyword evidence="10" id="KW-1185">Reference proteome</keyword>
<evidence type="ECO:0000256" key="5">
    <source>
        <dbReference type="ARBA" id="ARBA00023273"/>
    </source>
</evidence>
<dbReference type="GeneID" id="20214124"/>
<gene>
    <name evidence="9" type="primary">20214124</name>
    <name evidence="8" type="ORF">HELRODRAFT_67914</name>
</gene>
<dbReference type="Pfam" id="PF07162">
    <property type="entry name" value="B9-C2"/>
    <property type="match status" value="1"/>
</dbReference>
<dbReference type="HOGENOM" id="CLU_084934_2_1_1"/>
<dbReference type="CTD" id="20214124"/>
<accession>T1FZ76</accession>
<proteinExistence type="inferred from homology"/>
<comment type="subcellular location">
    <subcellularLocation>
        <location evidence="1">Cytoplasm</location>
        <location evidence="1">Cytoskeleton</location>
        <location evidence="1">Cilium basal body</location>
    </subcellularLocation>
</comment>
<keyword evidence="3" id="KW-0970">Cilium biogenesis/degradation</keyword>
<dbReference type="eggNOG" id="KOG4028">
    <property type="taxonomic scope" value="Eukaryota"/>
</dbReference>
<dbReference type="FunCoup" id="T1FZ76">
    <property type="interactions" value="34"/>
</dbReference>
<dbReference type="Proteomes" id="UP000015101">
    <property type="component" value="Unassembled WGS sequence"/>
</dbReference>
<evidence type="ECO:0000256" key="7">
    <source>
        <dbReference type="ARBA" id="ARBA00039272"/>
    </source>
</evidence>
<dbReference type="OrthoDB" id="184109at2759"/>
<dbReference type="STRING" id="6412.T1FZ76"/>
<keyword evidence="2" id="KW-0963">Cytoplasm</keyword>
<evidence type="ECO:0000313" key="8">
    <source>
        <dbReference type="EMBL" id="ESN96204.1"/>
    </source>
</evidence>
<dbReference type="KEGG" id="hro:HELRODRAFT_67914"/>
<reference evidence="10" key="1">
    <citation type="submission" date="2012-12" db="EMBL/GenBank/DDBJ databases">
        <authorList>
            <person name="Hellsten U."/>
            <person name="Grimwood J."/>
            <person name="Chapman J.A."/>
            <person name="Shapiro H."/>
            <person name="Aerts A."/>
            <person name="Otillar R.P."/>
            <person name="Terry A.Y."/>
            <person name="Boore J.L."/>
            <person name="Simakov O."/>
            <person name="Marletaz F."/>
            <person name="Cho S.-J."/>
            <person name="Edsinger-Gonzales E."/>
            <person name="Havlak P."/>
            <person name="Kuo D.-H."/>
            <person name="Larsson T."/>
            <person name="Lv J."/>
            <person name="Arendt D."/>
            <person name="Savage R."/>
            <person name="Osoegawa K."/>
            <person name="de Jong P."/>
            <person name="Lindberg D.R."/>
            <person name="Seaver E.C."/>
            <person name="Weisblat D.A."/>
            <person name="Putnam N.H."/>
            <person name="Grigoriev I.V."/>
            <person name="Rokhsar D.S."/>
        </authorList>
    </citation>
    <scope>NUCLEOTIDE SEQUENCE</scope>
</reference>
<comment type="similarity">
    <text evidence="6">Belongs to the B9D family.</text>
</comment>
<evidence type="ECO:0000256" key="2">
    <source>
        <dbReference type="ARBA" id="ARBA00022490"/>
    </source>
</evidence>
<dbReference type="EnsemblMetazoa" id="HelroT67914">
    <property type="protein sequence ID" value="HelroP67914"/>
    <property type="gene ID" value="HelroG67914"/>
</dbReference>
<evidence type="ECO:0000256" key="4">
    <source>
        <dbReference type="ARBA" id="ARBA00023212"/>
    </source>
</evidence>
<organism evidence="9 10">
    <name type="scientific">Helobdella robusta</name>
    <name type="common">Californian leech</name>
    <dbReference type="NCBI Taxonomy" id="6412"/>
    <lineage>
        <taxon>Eukaryota</taxon>
        <taxon>Metazoa</taxon>
        <taxon>Spiralia</taxon>
        <taxon>Lophotrochozoa</taxon>
        <taxon>Annelida</taxon>
        <taxon>Clitellata</taxon>
        <taxon>Hirudinea</taxon>
        <taxon>Rhynchobdellida</taxon>
        <taxon>Glossiphoniidae</taxon>
        <taxon>Helobdella</taxon>
    </lineage>
</organism>
<protein>
    <recommendedName>
        <fullName evidence="7">B9 domain-containing protein 2</fullName>
    </recommendedName>
</protein>
<evidence type="ECO:0000256" key="6">
    <source>
        <dbReference type="ARBA" id="ARBA00038411"/>
    </source>
</evidence>
<reference evidence="9" key="3">
    <citation type="submission" date="2015-06" db="UniProtKB">
        <authorList>
            <consortium name="EnsemblMetazoa"/>
        </authorList>
    </citation>
    <scope>IDENTIFICATION</scope>
</reference>
<dbReference type="AlphaFoldDB" id="T1FZ76"/>
<dbReference type="RefSeq" id="XP_009025159.1">
    <property type="nucleotide sequence ID" value="XM_009026911.1"/>
</dbReference>